<evidence type="ECO:0000256" key="10">
    <source>
        <dbReference type="ARBA" id="ARBA00022962"/>
    </source>
</evidence>
<dbReference type="Gene3D" id="3.60.20.10">
    <property type="entry name" value="Glutamine Phosphoribosylpyrophosphate, subunit 1, domain 1"/>
    <property type="match status" value="1"/>
</dbReference>
<dbReference type="PANTHER" id="PTHR11938:SF133">
    <property type="entry name" value="GLUTAMATE SYNTHASE (NADH)"/>
    <property type="match status" value="1"/>
</dbReference>
<name>A0ABY9DCX3_VITVI</name>
<organism evidence="19 20">
    <name type="scientific">Vitis vinifera</name>
    <name type="common">Grape</name>
    <dbReference type="NCBI Taxonomy" id="29760"/>
    <lineage>
        <taxon>Eukaryota</taxon>
        <taxon>Viridiplantae</taxon>
        <taxon>Streptophyta</taxon>
        <taxon>Embryophyta</taxon>
        <taxon>Tracheophyta</taxon>
        <taxon>Spermatophyta</taxon>
        <taxon>Magnoliopsida</taxon>
        <taxon>eudicotyledons</taxon>
        <taxon>Gunneridae</taxon>
        <taxon>Pentapetalae</taxon>
        <taxon>rosids</taxon>
        <taxon>Vitales</taxon>
        <taxon>Vitaceae</taxon>
        <taxon>Viteae</taxon>
        <taxon>Vitis</taxon>
    </lineage>
</organism>
<accession>A0ABY9DCX3</accession>
<evidence type="ECO:0000256" key="8">
    <source>
        <dbReference type="ARBA" id="ARBA00022643"/>
    </source>
</evidence>
<dbReference type="EMBL" id="CP126662">
    <property type="protein sequence ID" value="WKA04817.1"/>
    <property type="molecule type" value="Genomic_DNA"/>
</dbReference>
<dbReference type="InterPro" id="IPR017932">
    <property type="entry name" value="GATase_2_dom"/>
</dbReference>
<dbReference type="InterPro" id="IPR050711">
    <property type="entry name" value="ET-N_metabolism_enzyme"/>
</dbReference>
<comment type="pathway">
    <text evidence="3">Energy metabolism; nitrogen metabolism.</text>
</comment>
<proteinExistence type="inferred from homology"/>
<protein>
    <recommendedName>
        <fullName evidence="17">glutamate synthase (ferredoxin)</fullName>
        <ecNumber evidence="17">1.4.7.1</ecNumber>
    </recommendedName>
</protein>
<evidence type="ECO:0000256" key="14">
    <source>
        <dbReference type="ARBA" id="ARBA00023164"/>
    </source>
</evidence>
<keyword evidence="14" id="KW-0314">Glutamate biosynthesis</keyword>
<dbReference type="SUPFAM" id="SSF56235">
    <property type="entry name" value="N-terminal nucleophile aminohydrolases (Ntn hydrolases)"/>
    <property type="match status" value="1"/>
</dbReference>
<keyword evidence="9" id="KW-0479">Metal-binding</keyword>
<keyword evidence="6" id="KW-0028">Amino-acid biosynthesis</keyword>
<keyword evidence="20" id="KW-1185">Reference proteome</keyword>
<dbReference type="PANTHER" id="PTHR11938">
    <property type="entry name" value="FAD NADPH DEHYDROGENASE/OXIDOREDUCTASE"/>
    <property type="match status" value="1"/>
</dbReference>
<keyword evidence="15" id="KW-0003">3Fe-4S</keyword>
<comment type="pathway">
    <text evidence="4">Nitrogen metabolism.</text>
</comment>
<comment type="pathway">
    <text evidence="16">Amino-acid biosynthesis; L-glutamate biosynthesis via GLT pathway; L-glutamate from 2-oxoglutarate and L-glutamine (ferredoxin route): step 1/1.</text>
</comment>
<keyword evidence="13" id="KW-0411">Iron-sulfur</keyword>
<evidence type="ECO:0000256" key="4">
    <source>
        <dbReference type="ARBA" id="ARBA00004909"/>
    </source>
</evidence>
<keyword evidence="8" id="KW-0288">FMN</keyword>
<evidence type="ECO:0000256" key="7">
    <source>
        <dbReference type="ARBA" id="ARBA00022630"/>
    </source>
</evidence>
<dbReference type="Pfam" id="PF00310">
    <property type="entry name" value="GATase_2"/>
    <property type="match status" value="1"/>
</dbReference>
<evidence type="ECO:0000256" key="13">
    <source>
        <dbReference type="ARBA" id="ARBA00023014"/>
    </source>
</evidence>
<keyword evidence="11" id="KW-0560">Oxidoreductase</keyword>
<evidence type="ECO:0000256" key="5">
    <source>
        <dbReference type="ARBA" id="ARBA00009716"/>
    </source>
</evidence>
<evidence type="ECO:0000259" key="18">
    <source>
        <dbReference type="Pfam" id="PF00310"/>
    </source>
</evidence>
<dbReference type="InterPro" id="IPR029055">
    <property type="entry name" value="Ntn_hydrolases_N"/>
</dbReference>
<dbReference type="EC" id="1.4.7.1" evidence="17"/>
<sequence>MLDWMPLAELIHSRFFTNTFPSWDRAQPMRVLGHNGEINTLRGKVNWMKAREGLLKCKELGLSKNEMKKLLPIVDASSSDSGAFDGVLELLVRAGRSLPEAVMMMIPEVWQNDKNMDSDRKALYEYFSALLEPWDGPALISFTDGAIFSNKVINGPQDKGNCDMCRRWN</sequence>
<evidence type="ECO:0000256" key="11">
    <source>
        <dbReference type="ARBA" id="ARBA00023002"/>
    </source>
</evidence>
<evidence type="ECO:0000256" key="17">
    <source>
        <dbReference type="ARBA" id="ARBA00039085"/>
    </source>
</evidence>
<comment type="cofactor">
    <cofactor evidence="1">
        <name>FMN</name>
        <dbReference type="ChEBI" id="CHEBI:58210"/>
    </cofactor>
</comment>
<feature type="domain" description="Glutamine amidotransferase type-2" evidence="18">
    <location>
        <begin position="10"/>
        <end position="148"/>
    </location>
</feature>
<evidence type="ECO:0000256" key="15">
    <source>
        <dbReference type="ARBA" id="ARBA00023291"/>
    </source>
</evidence>
<evidence type="ECO:0000256" key="6">
    <source>
        <dbReference type="ARBA" id="ARBA00022605"/>
    </source>
</evidence>
<comment type="cofactor">
    <cofactor evidence="2">
        <name>[3Fe-4S] cluster</name>
        <dbReference type="ChEBI" id="CHEBI:21137"/>
    </cofactor>
</comment>
<gene>
    <name evidence="19" type="ORF">VitviT2T_022820</name>
</gene>
<evidence type="ECO:0000256" key="9">
    <source>
        <dbReference type="ARBA" id="ARBA00022723"/>
    </source>
</evidence>
<evidence type="ECO:0000313" key="20">
    <source>
        <dbReference type="Proteomes" id="UP001227230"/>
    </source>
</evidence>
<reference evidence="19 20" key="1">
    <citation type="journal article" date="2023" name="Hortic Res">
        <title>The complete reference genome for grapevine (Vitis vinifera L.) genetics and breeding.</title>
        <authorList>
            <person name="Shi X."/>
            <person name="Cao S."/>
            <person name="Wang X."/>
            <person name="Huang S."/>
            <person name="Wang Y."/>
            <person name="Liu Z."/>
            <person name="Liu W."/>
            <person name="Leng X."/>
            <person name="Peng Y."/>
            <person name="Wang N."/>
            <person name="Wang Y."/>
            <person name="Ma Z."/>
            <person name="Xu X."/>
            <person name="Zhang F."/>
            <person name="Xue H."/>
            <person name="Zhong H."/>
            <person name="Wang Y."/>
            <person name="Zhang K."/>
            <person name="Velt A."/>
            <person name="Avia K."/>
            <person name="Holtgrawe D."/>
            <person name="Grimplet J."/>
            <person name="Matus J.T."/>
            <person name="Ware D."/>
            <person name="Wu X."/>
            <person name="Wang H."/>
            <person name="Liu C."/>
            <person name="Fang Y."/>
            <person name="Rustenholz C."/>
            <person name="Cheng Z."/>
            <person name="Xiao H."/>
            <person name="Zhou Y."/>
        </authorList>
    </citation>
    <scope>NUCLEOTIDE SEQUENCE [LARGE SCALE GENOMIC DNA]</scope>
    <source>
        <strain evidence="20">cv. Pinot noir / PN40024</strain>
        <tissue evidence="19">Leaf</tissue>
    </source>
</reference>
<dbReference type="Proteomes" id="UP001227230">
    <property type="component" value="Chromosome 15"/>
</dbReference>
<keyword evidence="10" id="KW-0315">Glutamine amidotransferase</keyword>
<keyword evidence="12" id="KW-0408">Iron</keyword>
<evidence type="ECO:0000313" key="19">
    <source>
        <dbReference type="EMBL" id="WKA04817.1"/>
    </source>
</evidence>
<keyword evidence="7" id="KW-0285">Flavoprotein</keyword>
<evidence type="ECO:0000256" key="12">
    <source>
        <dbReference type="ARBA" id="ARBA00023004"/>
    </source>
</evidence>
<evidence type="ECO:0000256" key="2">
    <source>
        <dbReference type="ARBA" id="ARBA00001927"/>
    </source>
</evidence>
<evidence type="ECO:0000256" key="16">
    <source>
        <dbReference type="ARBA" id="ARBA00037928"/>
    </source>
</evidence>
<evidence type="ECO:0000256" key="3">
    <source>
        <dbReference type="ARBA" id="ARBA00004802"/>
    </source>
</evidence>
<comment type="similarity">
    <text evidence="5">Belongs to the glutamate synthase family.</text>
</comment>
<evidence type="ECO:0000256" key="1">
    <source>
        <dbReference type="ARBA" id="ARBA00001917"/>
    </source>
</evidence>